<evidence type="ECO:0000313" key="2">
    <source>
        <dbReference type="EMBL" id="RSL99946.1"/>
    </source>
</evidence>
<name>A0A428TD37_9HYPO</name>
<accession>A0A428TD37</accession>
<dbReference type="EMBL" id="NKCK01000099">
    <property type="protein sequence ID" value="RSL99946.1"/>
    <property type="molecule type" value="Genomic_DNA"/>
</dbReference>
<protein>
    <submittedName>
        <fullName evidence="2">Uncharacterized protein</fullName>
    </submittedName>
</protein>
<keyword evidence="1" id="KW-0732">Signal</keyword>
<comment type="caution">
    <text evidence="2">The sequence shown here is derived from an EMBL/GenBank/DDBJ whole genome shotgun (WGS) entry which is preliminary data.</text>
</comment>
<reference evidence="2 3" key="1">
    <citation type="submission" date="2017-06" db="EMBL/GenBank/DDBJ databases">
        <title>Comparative genomic analysis of Ambrosia Fusariam Clade fungi.</title>
        <authorList>
            <person name="Stajich J.E."/>
            <person name="Carrillo J."/>
            <person name="Kijimoto T."/>
            <person name="Eskalen A."/>
            <person name="O'Donnell K."/>
            <person name="Kasson M."/>
        </authorList>
    </citation>
    <scope>NUCLEOTIDE SEQUENCE [LARGE SCALE GENOMIC DNA]</scope>
    <source>
        <strain evidence="2 3">NRRL62579</strain>
    </source>
</reference>
<dbReference type="Proteomes" id="UP000287144">
    <property type="component" value="Unassembled WGS sequence"/>
</dbReference>
<feature type="chain" id="PRO_5019008117" evidence="1">
    <location>
        <begin position="21"/>
        <end position="204"/>
    </location>
</feature>
<dbReference type="AlphaFoldDB" id="A0A428TD37"/>
<keyword evidence="3" id="KW-1185">Reference proteome</keyword>
<organism evidence="2 3">
    <name type="scientific">Fusarium oligoseptatum</name>
    <dbReference type="NCBI Taxonomy" id="2604345"/>
    <lineage>
        <taxon>Eukaryota</taxon>
        <taxon>Fungi</taxon>
        <taxon>Dikarya</taxon>
        <taxon>Ascomycota</taxon>
        <taxon>Pezizomycotina</taxon>
        <taxon>Sordariomycetes</taxon>
        <taxon>Hypocreomycetidae</taxon>
        <taxon>Hypocreales</taxon>
        <taxon>Nectriaceae</taxon>
        <taxon>Fusarium</taxon>
        <taxon>Fusarium solani species complex</taxon>
    </lineage>
</organism>
<proteinExistence type="predicted"/>
<gene>
    <name evidence="2" type="ORF">CEP52_009412</name>
</gene>
<feature type="signal peptide" evidence="1">
    <location>
        <begin position="1"/>
        <end position="20"/>
    </location>
</feature>
<sequence>MKFFSAVSVLLAAMAGPALAMPNANPGLSPIVDSPNLVVRAPSDKPTTTVKVPGSDKTTTKIPPARGDGYLKRFVQNTLDEMDSVSQNTTQYMTWLTNKGELDWNLLAQDAVKVSGQIMTSIDLNTLVEDMLRQMANYVRYFVKGMSPVDAIFEMMFSVVKALLAKVSLNTLVQMSMSMTGYLVSAMDFDSAMRIIFEFLNGLI</sequence>
<evidence type="ECO:0000313" key="3">
    <source>
        <dbReference type="Proteomes" id="UP000287144"/>
    </source>
</evidence>
<evidence type="ECO:0000256" key="1">
    <source>
        <dbReference type="SAM" id="SignalP"/>
    </source>
</evidence>